<accession>A0A8I2YHY3</accession>
<organism evidence="2 3">
    <name type="scientific">Boletus reticuloceps</name>
    <dbReference type="NCBI Taxonomy" id="495285"/>
    <lineage>
        <taxon>Eukaryota</taxon>
        <taxon>Fungi</taxon>
        <taxon>Dikarya</taxon>
        <taxon>Basidiomycota</taxon>
        <taxon>Agaricomycotina</taxon>
        <taxon>Agaricomycetes</taxon>
        <taxon>Agaricomycetidae</taxon>
        <taxon>Boletales</taxon>
        <taxon>Boletineae</taxon>
        <taxon>Boletaceae</taxon>
        <taxon>Boletoideae</taxon>
        <taxon>Boletus</taxon>
    </lineage>
</organism>
<name>A0A8I2YHY3_9AGAM</name>
<dbReference type="EMBL" id="JAGFBS010000030">
    <property type="protein sequence ID" value="KAG6372087.1"/>
    <property type="molecule type" value="Genomic_DNA"/>
</dbReference>
<dbReference type="Proteomes" id="UP000683000">
    <property type="component" value="Unassembled WGS sequence"/>
</dbReference>
<gene>
    <name evidence="2" type="ORF">JVT61DRAFT_8800</name>
</gene>
<dbReference type="OrthoDB" id="2689990at2759"/>
<feature type="region of interest" description="Disordered" evidence="1">
    <location>
        <begin position="107"/>
        <end position="150"/>
    </location>
</feature>
<protein>
    <submittedName>
        <fullName evidence="2">Uncharacterized protein</fullName>
    </submittedName>
</protein>
<evidence type="ECO:0000313" key="3">
    <source>
        <dbReference type="Proteomes" id="UP000683000"/>
    </source>
</evidence>
<dbReference type="AlphaFoldDB" id="A0A8I2YHY3"/>
<keyword evidence="3" id="KW-1185">Reference proteome</keyword>
<proteinExistence type="predicted"/>
<feature type="region of interest" description="Disordered" evidence="1">
    <location>
        <begin position="255"/>
        <end position="276"/>
    </location>
</feature>
<reference evidence="2" key="1">
    <citation type="submission" date="2021-03" db="EMBL/GenBank/DDBJ databases">
        <title>Evolutionary innovations through gain and loss of genes in the ectomycorrhizal Boletales.</title>
        <authorList>
            <person name="Wu G."/>
            <person name="Miyauchi S."/>
            <person name="Morin E."/>
            <person name="Yang Z.-L."/>
            <person name="Xu J."/>
            <person name="Martin F.M."/>
        </authorList>
    </citation>
    <scope>NUCLEOTIDE SEQUENCE</scope>
    <source>
        <strain evidence="2">BR01</strain>
    </source>
</reference>
<feature type="region of interest" description="Disordered" evidence="1">
    <location>
        <begin position="1"/>
        <end position="84"/>
    </location>
</feature>
<evidence type="ECO:0000256" key="1">
    <source>
        <dbReference type="SAM" id="MobiDB-lite"/>
    </source>
</evidence>
<evidence type="ECO:0000313" key="2">
    <source>
        <dbReference type="EMBL" id="KAG6372087.1"/>
    </source>
</evidence>
<comment type="caution">
    <text evidence="2">The sequence shown here is derived from an EMBL/GenBank/DDBJ whole genome shotgun (WGS) entry which is preliminary data.</text>
</comment>
<sequence>MAPPRRSTRGRSAPPPEVPEDSVQGTSDPFEDASRSPGNDDAIRDFSPSSPLPRVTSSPGVSGPDRAGPSDYPDGNARVNVSEAASMAENIPGVTLVLPSEEGNASRALLTPPARSNARPRSGGSSGNAAPKKKGKRRADLPSPHVNFTGEDDVTRSLKIRVPPLASVLDRLASRFSAPTTSTSQDPPLVIADDHYKSTVFTAALKGLDQGDPDCHSHVAGILSEVAPGIDFNNLLAALLPPPADPADLPDPNQRSLLPAFTHQVGPPSSSHPRSLPDKPVILDGFDLPIPAKVISALKSNWTVHIPITALTTRSIASTTWSSREDGQALLFKEGHLTVSSAKFSSKDESSICAQDWVHAYPCLIDAIRRYLPGPNAGDIADAWESHYTRLIRRTDFWDLFHVVLCYDIRLRIHYIDPKSGINPSFWQEEIWRQIVDAYRMGTQHTLPGLYGTSPPKAAPPTSLLAVAASSSSNSVSVSHRSLQTPAQRQPSYWTGAGPAPPSFRHDFQPLRCIFCGVAGCRKCACGLSKTNYISYSNGTWSTAQGGQVCFRFNGRGCGETNCPCAHVCSRCGASHSAQACSA</sequence>